<dbReference type="AlphaFoldDB" id="A0AAW9MS79"/>
<organism evidence="2 3">
    <name type="scientific">Citroniella saccharovorans</name>
    <dbReference type="NCBI Taxonomy" id="2053367"/>
    <lineage>
        <taxon>Bacteria</taxon>
        <taxon>Bacillati</taxon>
        <taxon>Bacillota</taxon>
        <taxon>Tissierellia</taxon>
        <taxon>Tissierellales</taxon>
        <taxon>Peptoniphilaceae</taxon>
        <taxon>Citroniella</taxon>
    </lineage>
</organism>
<keyword evidence="2" id="KW-0808">Transferase</keyword>
<evidence type="ECO:0000313" key="2">
    <source>
        <dbReference type="EMBL" id="MEB3429966.1"/>
    </source>
</evidence>
<name>A0AAW9MS79_9FIRM</name>
<proteinExistence type="predicted"/>
<comment type="caution">
    <text evidence="2">The sequence shown here is derived from an EMBL/GenBank/DDBJ whole genome shotgun (WGS) entry which is preliminary data.</text>
</comment>
<gene>
    <name evidence="2" type="ORF">VLK81_08090</name>
</gene>
<protein>
    <submittedName>
        <fullName evidence="2">Glycosyltransferase</fullName>
        <ecNumber evidence="2">2.4.-.-</ecNumber>
    </submittedName>
</protein>
<dbReference type="Gene3D" id="3.40.50.2000">
    <property type="entry name" value="Glycogen Phosphorylase B"/>
    <property type="match status" value="1"/>
</dbReference>
<dbReference type="Proteomes" id="UP001357733">
    <property type="component" value="Unassembled WGS sequence"/>
</dbReference>
<dbReference type="Pfam" id="PF00534">
    <property type="entry name" value="Glycos_transf_1"/>
    <property type="match status" value="1"/>
</dbReference>
<accession>A0AAW9MS79</accession>
<evidence type="ECO:0000259" key="1">
    <source>
        <dbReference type="Pfam" id="PF00534"/>
    </source>
</evidence>
<sequence>MPERKNIDLLLKYIKSSLSHRDDFVFMIVGSGPYIDEIKKLTKELDLENKVIFTGLVKPEEVTKYYRLADIFACASKSETQGLTYIEALANGLVEICLKDDAIDGVIEDGYNGFIFENEEDFSIKCQKLLDDDSLRIKMGENAKKSSTKFSTTAFKDRVFLLYKDVLENFNPNNKRGVTYMTHKIKVTGTVLMKKILK</sequence>
<dbReference type="InterPro" id="IPR001296">
    <property type="entry name" value="Glyco_trans_1"/>
</dbReference>
<dbReference type="PANTHER" id="PTHR45947">
    <property type="entry name" value="SULFOQUINOVOSYL TRANSFERASE SQD2"/>
    <property type="match status" value="1"/>
</dbReference>
<dbReference type="EC" id="2.4.-.-" evidence="2"/>
<reference evidence="2 3" key="1">
    <citation type="submission" date="2024-01" db="EMBL/GenBank/DDBJ databases">
        <title>Complete genome sequence of Citroniella saccharovorans strain M6.X9, isolated from human fecal sample.</title>
        <authorList>
            <person name="Cheng G."/>
            <person name="Westerholm M."/>
            <person name="Schnurer A."/>
        </authorList>
    </citation>
    <scope>NUCLEOTIDE SEQUENCE [LARGE SCALE GENOMIC DNA]</scope>
    <source>
        <strain evidence="2 3">DSM 29873</strain>
    </source>
</reference>
<dbReference type="InterPro" id="IPR050194">
    <property type="entry name" value="Glycosyltransferase_grp1"/>
</dbReference>
<dbReference type="GO" id="GO:0016757">
    <property type="term" value="F:glycosyltransferase activity"/>
    <property type="evidence" value="ECO:0007669"/>
    <property type="project" value="UniProtKB-KW"/>
</dbReference>
<keyword evidence="2" id="KW-0328">Glycosyltransferase</keyword>
<keyword evidence="3" id="KW-1185">Reference proteome</keyword>
<feature type="domain" description="Glycosyl transferase family 1" evidence="1">
    <location>
        <begin position="3"/>
        <end position="145"/>
    </location>
</feature>
<dbReference type="EMBL" id="JAYKOT010000003">
    <property type="protein sequence ID" value="MEB3429966.1"/>
    <property type="molecule type" value="Genomic_DNA"/>
</dbReference>
<dbReference type="PANTHER" id="PTHR45947:SF3">
    <property type="entry name" value="SULFOQUINOVOSYL TRANSFERASE SQD2"/>
    <property type="match status" value="1"/>
</dbReference>
<evidence type="ECO:0000313" key="3">
    <source>
        <dbReference type="Proteomes" id="UP001357733"/>
    </source>
</evidence>
<dbReference type="RefSeq" id="WP_324620120.1">
    <property type="nucleotide sequence ID" value="NZ_JAYKOT010000003.1"/>
</dbReference>
<dbReference type="SUPFAM" id="SSF53756">
    <property type="entry name" value="UDP-Glycosyltransferase/glycogen phosphorylase"/>
    <property type="match status" value="1"/>
</dbReference>